<dbReference type="PANTHER" id="PTHR19303">
    <property type="entry name" value="TRANSPOSON"/>
    <property type="match status" value="1"/>
</dbReference>
<keyword evidence="3" id="KW-1185">Reference proteome</keyword>
<organism evidence="3 4">
    <name type="scientific">Sitophilus oryzae</name>
    <name type="common">Rice weevil</name>
    <name type="synonym">Curculio oryzae</name>
    <dbReference type="NCBI Taxonomy" id="7048"/>
    <lineage>
        <taxon>Eukaryota</taxon>
        <taxon>Metazoa</taxon>
        <taxon>Ecdysozoa</taxon>
        <taxon>Arthropoda</taxon>
        <taxon>Hexapoda</taxon>
        <taxon>Insecta</taxon>
        <taxon>Pterygota</taxon>
        <taxon>Neoptera</taxon>
        <taxon>Endopterygota</taxon>
        <taxon>Coleoptera</taxon>
        <taxon>Polyphaga</taxon>
        <taxon>Cucujiformia</taxon>
        <taxon>Curculionidae</taxon>
        <taxon>Dryophthorinae</taxon>
        <taxon>Sitophilus</taxon>
    </lineage>
</organism>
<dbReference type="GeneID" id="115875706"/>
<name>A0A6J2X7B3_SITOR</name>
<dbReference type="Pfam" id="PF03184">
    <property type="entry name" value="DDE_1"/>
    <property type="match status" value="1"/>
</dbReference>
<dbReference type="PANTHER" id="PTHR19303:SF71">
    <property type="entry name" value="ZINC FINGER PHD-TYPE DOMAIN-CONTAINING PROTEIN"/>
    <property type="match status" value="1"/>
</dbReference>
<feature type="region of interest" description="Disordered" evidence="1">
    <location>
        <begin position="321"/>
        <end position="351"/>
    </location>
</feature>
<dbReference type="InterPro" id="IPR004875">
    <property type="entry name" value="DDE_SF_endonuclease_dom"/>
</dbReference>
<evidence type="ECO:0000313" key="3">
    <source>
        <dbReference type="Proteomes" id="UP000504635"/>
    </source>
</evidence>
<dbReference type="AlphaFoldDB" id="A0A6J2X7B3"/>
<dbReference type="RefSeq" id="XP_030747082.1">
    <property type="nucleotide sequence ID" value="XM_030891222.1"/>
</dbReference>
<reference evidence="4" key="1">
    <citation type="submission" date="2025-08" db="UniProtKB">
        <authorList>
            <consortium name="RefSeq"/>
        </authorList>
    </citation>
    <scope>IDENTIFICATION</scope>
    <source>
        <tissue evidence="4">Gonads</tissue>
    </source>
</reference>
<evidence type="ECO:0000313" key="4">
    <source>
        <dbReference type="RefSeq" id="XP_030747082.1"/>
    </source>
</evidence>
<feature type="domain" description="DDE-1" evidence="2">
    <location>
        <begin position="60"/>
        <end position="191"/>
    </location>
</feature>
<protein>
    <submittedName>
        <fullName evidence="4">Uncharacterized protein LOC115875706</fullName>
    </submittedName>
</protein>
<evidence type="ECO:0000256" key="1">
    <source>
        <dbReference type="SAM" id="MobiDB-lite"/>
    </source>
</evidence>
<dbReference type="KEGG" id="soy:115875706"/>
<evidence type="ECO:0000259" key="2">
    <source>
        <dbReference type="Pfam" id="PF03184"/>
    </source>
</evidence>
<dbReference type="GO" id="GO:0003677">
    <property type="term" value="F:DNA binding"/>
    <property type="evidence" value="ECO:0007669"/>
    <property type="project" value="TreeGrafter"/>
</dbReference>
<dbReference type="InterPro" id="IPR050863">
    <property type="entry name" value="CenT-Element_Derived"/>
</dbReference>
<gene>
    <name evidence="4" type="primary">LOC115875706</name>
</gene>
<dbReference type="GO" id="GO:0005634">
    <property type="term" value="C:nucleus"/>
    <property type="evidence" value="ECO:0007669"/>
    <property type="project" value="TreeGrafter"/>
</dbReference>
<accession>A0A6J2X7B3</accession>
<sequence length="432" mass="48301">MSFPETFLILASRDLVFAKYSSQILHVSDLGYPNDMLKSCEKKVRRQVGALTSAERGQLVTVELCMSAAGHYIPPLLVFPRVRMKGELLNGAPHRTIAACQPNEWMQTDIFVQWLQHFIAHVKPSKDKPVLLILDGQVTNTKNLNLIDLARKNGVVILCLPPHCTHKCQPLDVSFNSPLSQFYTQEVKAWLRMNPGRVVSQFQVASLFGRAYQRAATMQTAVHGFEKIGIYPTNRPVFTEADFAPSKTTDRPEIQNNPEVNMPTYSAQPVEGSSPVISPSELNLQHEKIDGSSVIFQPDAVAGPSGINVQPLNNVHSNTKSQETVKTQHQIETTPESCSLEKTPEKKISTKSSTGMKFLISPQDLMPIPHANRKESQSRRRGKTVIITESLYQRELTEALSQAKTPNSVKRISVKRNIVDGKYPPTKRATRW</sequence>
<dbReference type="Proteomes" id="UP000504635">
    <property type="component" value="Unplaced"/>
</dbReference>
<dbReference type="OrthoDB" id="6766063at2759"/>
<feature type="compositionally biased region" description="Polar residues" evidence="1">
    <location>
        <begin position="321"/>
        <end position="337"/>
    </location>
</feature>
<dbReference type="InParanoid" id="A0A6J2X7B3"/>
<proteinExistence type="predicted"/>